<keyword evidence="6 11" id="KW-0547">Nucleotide-binding</keyword>
<dbReference type="InterPro" id="IPR028923">
    <property type="entry name" value="SAICAR_synt/ADE2_N"/>
</dbReference>
<dbReference type="InterPro" id="IPR001636">
    <property type="entry name" value="SAICAR_synth"/>
</dbReference>
<dbReference type="GO" id="GO:0005737">
    <property type="term" value="C:cytoplasm"/>
    <property type="evidence" value="ECO:0007669"/>
    <property type="project" value="TreeGrafter"/>
</dbReference>
<dbReference type="CDD" id="cd01414">
    <property type="entry name" value="SAICAR_synt_Sc"/>
    <property type="match status" value="1"/>
</dbReference>
<keyword evidence="14" id="KW-1185">Reference proteome</keyword>
<reference evidence="13" key="2">
    <citation type="submission" date="2020-09" db="EMBL/GenBank/DDBJ databases">
        <authorList>
            <person name="Sun Q."/>
            <person name="Zhou Y."/>
        </authorList>
    </citation>
    <scope>NUCLEOTIDE SEQUENCE</scope>
    <source>
        <strain evidence="13">CGMCC 1.12785</strain>
    </source>
</reference>
<accession>A0A8J2TXU3</accession>
<sequence>MSAFAAGNPVTVPGWRHVYSGKVRDLYEPEPATVAARPGLEGTVLVVASDRISAYDHVLSTEIPQKGEVLTRLSLWWFAQLADVVDNHVVSEEVPAPVAGRAMICSRLEMFPVECVARGYLTGSGLADYRATGAVCGNPLPPGLGEADRLPSPIFTPATKAELGSHDENIDFSRTAEIIGQTDAETLRDLTLDIYSRAEEIAREQGIILADTKFEFGRRPGDAGGAVVLGDEVLTPDSSRFWDAAAWQPGRVQPSFDKQFVRDWLTSAESGWDRASDVPPPPLPQEIVDRTRERYLEAYERITGEQF</sequence>
<dbReference type="Pfam" id="PF01259">
    <property type="entry name" value="SAICAR_synt"/>
    <property type="match status" value="1"/>
</dbReference>
<evidence type="ECO:0000256" key="10">
    <source>
        <dbReference type="ARBA" id="ARBA00048475"/>
    </source>
</evidence>
<dbReference type="EMBL" id="BMFY01000005">
    <property type="protein sequence ID" value="GGA13317.1"/>
    <property type="molecule type" value="Genomic_DNA"/>
</dbReference>
<dbReference type="PROSITE" id="PS01057">
    <property type="entry name" value="SAICAR_SYNTHETASE_1"/>
    <property type="match status" value="1"/>
</dbReference>
<evidence type="ECO:0000256" key="7">
    <source>
        <dbReference type="ARBA" id="ARBA00022755"/>
    </source>
</evidence>
<dbReference type="NCBIfam" id="TIGR00081">
    <property type="entry name" value="purC"/>
    <property type="match status" value="1"/>
</dbReference>
<comment type="catalytic activity">
    <reaction evidence="10 11">
        <text>5-amino-1-(5-phospho-D-ribosyl)imidazole-4-carboxylate + L-aspartate + ATP = (2S)-2-[5-amino-1-(5-phospho-beta-D-ribosyl)imidazole-4-carboxamido]succinate + ADP + phosphate + 2 H(+)</text>
        <dbReference type="Rhea" id="RHEA:22628"/>
        <dbReference type="ChEBI" id="CHEBI:15378"/>
        <dbReference type="ChEBI" id="CHEBI:29991"/>
        <dbReference type="ChEBI" id="CHEBI:30616"/>
        <dbReference type="ChEBI" id="CHEBI:43474"/>
        <dbReference type="ChEBI" id="CHEBI:58443"/>
        <dbReference type="ChEBI" id="CHEBI:77657"/>
        <dbReference type="ChEBI" id="CHEBI:456216"/>
        <dbReference type="EC" id="6.3.2.6"/>
    </reaction>
</comment>
<evidence type="ECO:0000256" key="4">
    <source>
        <dbReference type="ARBA" id="ARBA00016460"/>
    </source>
</evidence>
<dbReference type="FunFam" id="3.30.470.20:FF:000015">
    <property type="entry name" value="Phosphoribosylaminoimidazole-succinocarboxamide synthase"/>
    <property type="match status" value="1"/>
</dbReference>
<dbReference type="Gene3D" id="3.30.470.20">
    <property type="entry name" value="ATP-grasp fold, B domain"/>
    <property type="match status" value="1"/>
</dbReference>
<comment type="pathway">
    <text evidence="1 11">Purine metabolism; IMP biosynthesis via de novo pathway; 5-amino-1-(5-phospho-D-ribosyl)imidazole-4-carboxamide from 5-amino-1-(5-phospho-D-ribosyl)imidazole-4-carboxylate: step 1/2.</text>
</comment>
<dbReference type="PROSITE" id="PS01058">
    <property type="entry name" value="SAICAR_SYNTHETASE_2"/>
    <property type="match status" value="1"/>
</dbReference>
<dbReference type="EC" id="6.3.2.6" evidence="3 11"/>
<dbReference type="AlphaFoldDB" id="A0A8J2TXU3"/>
<evidence type="ECO:0000313" key="14">
    <source>
        <dbReference type="Proteomes" id="UP000616114"/>
    </source>
</evidence>
<comment type="similarity">
    <text evidence="2 11">Belongs to the SAICAR synthetase family.</text>
</comment>
<dbReference type="PANTHER" id="PTHR43700:SF1">
    <property type="entry name" value="PHOSPHORIBOSYLAMINOIMIDAZOLE-SUCCINOCARBOXAMIDE SYNTHASE"/>
    <property type="match status" value="1"/>
</dbReference>
<evidence type="ECO:0000313" key="13">
    <source>
        <dbReference type="EMBL" id="GGA13317.1"/>
    </source>
</evidence>
<dbReference type="UniPathway" id="UPA00074">
    <property type="reaction ID" value="UER00131"/>
</dbReference>
<dbReference type="NCBIfam" id="NF010568">
    <property type="entry name" value="PRK13961.1"/>
    <property type="match status" value="1"/>
</dbReference>
<dbReference type="HAMAP" id="MF_00137">
    <property type="entry name" value="SAICAR_synth"/>
    <property type="match status" value="1"/>
</dbReference>
<keyword evidence="8 11" id="KW-0067">ATP-binding</keyword>
<dbReference type="InterPro" id="IPR018236">
    <property type="entry name" value="SAICAR_synthetase_CS"/>
</dbReference>
<evidence type="ECO:0000256" key="2">
    <source>
        <dbReference type="ARBA" id="ARBA00010190"/>
    </source>
</evidence>
<comment type="caution">
    <text evidence="13">The sequence shown here is derived from an EMBL/GenBank/DDBJ whole genome shotgun (WGS) entry which is preliminary data.</text>
</comment>
<evidence type="ECO:0000256" key="6">
    <source>
        <dbReference type="ARBA" id="ARBA00022741"/>
    </source>
</evidence>
<reference evidence="13" key="1">
    <citation type="journal article" date="2014" name="Int. J. Syst. Evol. Microbiol.">
        <title>Complete genome sequence of Corynebacterium casei LMG S-19264T (=DSM 44701T), isolated from a smear-ripened cheese.</title>
        <authorList>
            <consortium name="US DOE Joint Genome Institute (JGI-PGF)"/>
            <person name="Walter F."/>
            <person name="Albersmeier A."/>
            <person name="Kalinowski J."/>
            <person name="Ruckert C."/>
        </authorList>
    </citation>
    <scope>NUCLEOTIDE SEQUENCE</scope>
    <source>
        <strain evidence="13">CGMCC 1.12785</strain>
    </source>
</reference>
<dbReference type="GO" id="GO:0004639">
    <property type="term" value="F:phosphoribosylaminoimidazolesuccinocarboxamide synthase activity"/>
    <property type="evidence" value="ECO:0007669"/>
    <property type="project" value="UniProtKB-UniRule"/>
</dbReference>
<name>A0A8J2TXU3_9MICO</name>
<evidence type="ECO:0000256" key="1">
    <source>
        <dbReference type="ARBA" id="ARBA00004672"/>
    </source>
</evidence>
<dbReference type="Proteomes" id="UP000616114">
    <property type="component" value="Unassembled WGS sequence"/>
</dbReference>
<organism evidence="13 14">
    <name type="scientific">Sediminivirga luteola</name>
    <dbReference type="NCBI Taxonomy" id="1774748"/>
    <lineage>
        <taxon>Bacteria</taxon>
        <taxon>Bacillati</taxon>
        <taxon>Actinomycetota</taxon>
        <taxon>Actinomycetes</taxon>
        <taxon>Micrococcales</taxon>
        <taxon>Brevibacteriaceae</taxon>
        <taxon>Sediminivirga</taxon>
    </lineage>
</organism>
<evidence type="ECO:0000256" key="9">
    <source>
        <dbReference type="ARBA" id="ARBA00030409"/>
    </source>
</evidence>
<gene>
    <name evidence="11 13" type="primary">purC</name>
    <name evidence="13" type="ORF">GCM10011333_15320</name>
</gene>
<keyword evidence="5 11" id="KW-0436">Ligase</keyword>
<dbReference type="RefSeq" id="WP_188550333.1">
    <property type="nucleotide sequence ID" value="NZ_BMFY01000005.1"/>
</dbReference>
<evidence type="ECO:0000256" key="5">
    <source>
        <dbReference type="ARBA" id="ARBA00022598"/>
    </source>
</evidence>
<evidence type="ECO:0000259" key="12">
    <source>
        <dbReference type="Pfam" id="PF01259"/>
    </source>
</evidence>
<feature type="domain" description="SAICAR synthetase/ADE2 N-terminal" evidence="12">
    <location>
        <begin position="18"/>
        <end position="276"/>
    </location>
</feature>
<dbReference type="PANTHER" id="PTHR43700">
    <property type="entry name" value="PHOSPHORIBOSYLAMINOIMIDAZOLE-SUCCINOCARBOXAMIDE SYNTHASE"/>
    <property type="match status" value="1"/>
</dbReference>
<keyword evidence="7 11" id="KW-0658">Purine biosynthesis</keyword>
<dbReference type="SUPFAM" id="SSF56104">
    <property type="entry name" value="SAICAR synthase-like"/>
    <property type="match status" value="1"/>
</dbReference>
<dbReference type="Gene3D" id="3.30.200.20">
    <property type="entry name" value="Phosphorylase Kinase, domain 1"/>
    <property type="match status" value="1"/>
</dbReference>
<evidence type="ECO:0000256" key="3">
    <source>
        <dbReference type="ARBA" id="ARBA00012217"/>
    </source>
</evidence>
<protein>
    <recommendedName>
        <fullName evidence="4 11">Phosphoribosylaminoimidazole-succinocarboxamide synthase</fullName>
        <ecNumber evidence="3 11">6.3.2.6</ecNumber>
    </recommendedName>
    <alternativeName>
        <fullName evidence="9 11">SAICAR synthetase</fullName>
    </alternativeName>
</protein>
<dbReference type="GO" id="GO:0006189">
    <property type="term" value="P:'de novo' IMP biosynthetic process"/>
    <property type="evidence" value="ECO:0007669"/>
    <property type="project" value="UniProtKB-UniRule"/>
</dbReference>
<evidence type="ECO:0000256" key="11">
    <source>
        <dbReference type="HAMAP-Rule" id="MF_00137"/>
    </source>
</evidence>
<evidence type="ECO:0000256" key="8">
    <source>
        <dbReference type="ARBA" id="ARBA00022840"/>
    </source>
</evidence>
<proteinExistence type="inferred from homology"/>
<dbReference type="GO" id="GO:0005524">
    <property type="term" value="F:ATP binding"/>
    <property type="evidence" value="ECO:0007669"/>
    <property type="project" value="UniProtKB-KW"/>
</dbReference>